<proteinExistence type="predicted"/>
<dbReference type="SFLD" id="SFLDG01129">
    <property type="entry name" value="C1.5:_HAD__Beta-PGM__Phosphata"/>
    <property type="match status" value="1"/>
</dbReference>
<sequence>MADKYLVVFDLDACCWYPEMYQLWGGGAPFVQNSVEPNNTLTDTRKTTVRLLKDVAACWAECHRRMQAGEPLVVGVASRSDEPSWARECLRKFVVSTGVSMMDIVTENLAEIYKGSKRDHFAALQQKTGIPYKRMCFFDDDMTNIRDVGGLGVHCVYTPDGVTRPLFVQGVNAACAGADVWEAFGKLS</sequence>
<dbReference type="NCBIfam" id="TIGR01681">
    <property type="entry name" value="HAD-SF-IIIC"/>
    <property type="match status" value="1"/>
</dbReference>
<dbReference type="EMBL" id="HBGU01079060">
    <property type="protein sequence ID" value="CAD9545708.1"/>
    <property type="molecule type" value="Transcribed_RNA"/>
</dbReference>
<gene>
    <name evidence="1" type="ORF">CBRE1094_LOCUS43147</name>
</gene>
<accession>A0A7S2JFT4</accession>
<evidence type="ECO:0008006" key="2">
    <source>
        <dbReference type="Google" id="ProtNLM"/>
    </source>
</evidence>
<dbReference type="PANTHER" id="PTHR17901">
    <property type="entry name" value="MAGNESIUM-DEPENDENT PHOSPHATASE 1 MDP1"/>
    <property type="match status" value="1"/>
</dbReference>
<dbReference type="SUPFAM" id="SSF56784">
    <property type="entry name" value="HAD-like"/>
    <property type="match status" value="1"/>
</dbReference>
<dbReference type="GO" id="GO:0003993">
    <property type="term" value="F:acid phosphatase activity"/>
    <property type="evidence" value="ECO:0007669"/>
    <property type="project" value="TreeGrafter"/>
</dbReference>
<dbReference type="Gene3D" id="3.40.50.1000">
    <property type="entry name" value="HAD superfamily/HAD-like"/>
    <property type="match status" value="1"/>
</dbReference>
<dbReference type="SFLD" id="SFLDG01131">
    <property type="entry name" value="C1.5.2:_MDP_Like"/>
    <property type="match status" value="1"/>
</dbReference>
<dbReference type="PANTHER" id="PTHR17901:SF14">
    <property type="entry name" value="MAGNESIUM-DEPENDENT PHOSPHATASE 1"/>
    <property type="match status" value="1"/>
</dbReference>
<dbReference type="NCBIfam" id="TIGR01685">
    <property type="entry name" value="MDP-1"/>
    <property type="match status" value="1"/>
</dbReference>
<dbReference type="Pfam" id="PF12689">
    <property type="entry name" value="Acid_PPase"/>
    <property type="match status" value="1"/>
</dbReference>
<dbReference type="AlphaFoldDB" id="A0A7S2JFT4"/>
<evidence type="ECO:0000313" key="1">
    <source>
        <dbReference type="EMBL" id="CAD9545708.1"/>
    </source>
</evidence>
<dbReference type="InterPro" id="IPR036412">
    <property type="entry name" value="HAD-like_sf"/>
</dbReference>
<dbReference type="InterPro" id="IPR023214">
    <property type="entry name" value="HAD_sf"/>
</dbReference>
<dbReference type="InterPro" id="IPR010033">
    <property type="entry name" value="HAD_SF_ppase_IIIC"/>
</dbReference>
<protein>
    <recommendedName>
        <fullName evidence="2">Magnesium-dependent phosphatase-1</fullName>
    </recommendedName>
</protein>
<reference evidence="1" key="1">
    <citation type="submission" date="2021-01" db="EMBL/GenBank/DDBJ databases">
        <authorList>
            <person name="Corre E."/>
            <person name="Pelletier E."/>
            <person name="Niang G."/>
            <person name="Scheremetjew M."/>
            <person name="Finn R."/>
            <person name="Kale V."/>
            <person name="Holt S."/>
            <person name="Cochrane G."/>
            <person name="Meng A."/>
            <person name="Brown T."/>
            <person name="Cohen L."/>
        </authorList>
    </citation>
    <scope>NUCLEOTIDE SEQUENCE</scope>
    <source>
        <strain evidence="1">UTEX LB 985</strain>
    </source>
</reference>
<organism evidence="1">
    <name type="scientific">Haptolina brevifila</name>
    <dbReference type="NCBI Taxonomy" id="156173"/>
    <lineage>
        <taxon>Eukaryota</taxon>
        <taxon>Haptista</taxon>
        <taxon>Haptophyta</taxon>
        <taxon>Prymnesiophyceae</taxon>
        <taxon>Prymnesiales</taxon>
        <taxon>Prymnesiaceae</taxon>
        <taxon>Haptolina</taxon>
    </lineage>
</organism>
<dbReference type="InterPro" id="IPR010036">
    <property type="entry name" value="MDP_1_eu_arc"/>
</dbReference>
<name>A0A7S2JFT4_9EUKA</name>
<dbReference type="SFLD" id="SFLDS00003">
    <property type="entry name" value="Haloacid_Dehalogenase"/>
    <property type="match status" value="1"/>
</dbReference>